<keyword evidence="3" id="KW-1185">Reference proteome</keyword>
<dbReference type="EMBL" id="CALNXI010003333">
    <property type="protein sequence ID" value="CAH3192934.1"/>
    <property type="molecule type" value="Genomic_DNA"/>
</dbReference>
<comment type="caution">
    <text evidence="2">The sequence shown here is derived from an EMBL/GenBank/DDBJ whole genome shotgun (WGS) entry which is preliminary data.</text>
</comment>
<sequence>MMRITIRQTRWMIRCDHHYSLEDSSFRRDDTDSPNTLNDLVECYIPTLASIIHRQAPLLTKKFTASSLMTWFNNDIKKARRERRQAEIRRRRTRNASDLKGNLKKGRITQRI</sequence>
<feature type="compositionally biased region" description="Basic residues" evidence="1">
    <location>
        <begin position="83"/>
        <end position="94"/>
    </location>
</feature>
<feature type="region of interest" description="Disordered" evidence="1">
    <location>
        <begin position="83"/>
        <end position="112"/>
    </location>
</feature>
<gene>
    <name evidence="2" type="ORF">PEVE_00024872</name>
</gene>
<evidence type="ECO:0000313" key="3">
    <source>
        <dbReference type="Proteomes" id="UP001159427"/>
    </source>
</evidence>
<organism evidence="2 3">
    <name type="scientific">Porites evermanni</name>
    <dbReference type="NCBI Taxonomy" id="104178"/>
    <lineage>
        <taxon>Eukaryota</taxon>
        <taxon>Metazoa</taxon>
        <taxon>Cnidaria</taxon>
        <taxon>Anthozoa</taxon>
        <taxon>Hexacorallia</taxon>
        <taxon>Scleractinia</taxon>
        <taxon>Fungiina</taxon>
        <taxon>Poritidae</taxon>
        <taxon>Porites</taxon>
    </lineage>
</organism>
<name>A0ABN8SN18_9CNID</name>
<protein>
    <submittedName>
        <fullName evidence="2">Uncharacterized protein</fullName>
    </submittedName>
</protein>
<proteinExistence type="predicted"/>
<feature type="compositionally biased region" description="Basic residues" evidence="1">
    <location>
        <begin position="102"/>
        <end position="112"/>
    </location>
</feature>
<reference evidence="2 3" key="1">
    <citation type="submission" date="2022-05" db="EMBL/GenBank/DDBJ databases">
        <authorList>
            <consortium name="Genoscope - CEA"/>
            <person name="William W."/>
        </authorList>
    </citation>
    <scope>NUCLEOTIDE SEQUENCE [LARGE SCALE GENOMIC DNA]</scope>
</reference>
<accession>A0ABN8SN18</accession>
<evidence type="ECO:0000313" key="2">
    <source>
        <dbReference type="EMBL" id="CAH3192934.1"/>
    </source>
</evidence>
<evidence type="ECO:0000256" key="1">
    <source>
        <dbReference type="SAM" id="MobiDB-lite"/>
    </source>
</evidence>
<dbReference type="Proteomes" id="UP001159427">
    <property type="component" value="Unassembled WGS sequence"/>
</dbReference>